<evidence type="ECO:0000313" key="2">
    <source>
        <dbReference type="Proteomes" id="UP000247811"/>
    </source>
</evidence>
<dbReference type="GO" id="GO:0000287">
    <property type="term" value="F:magnesium ion binding"/>
    <property type="evidence" value="ECO:0007669"/>
    <property type="project" value="TreeGrafter"/>
</dbReference>
<dbReference type="SUPFAM" id="SSF56784">
    <property type="entry name" value="HAD-like"/>
    <property type="match status" value="1"/>
</dbReference>
<gene>
    <name evidence="1" type="ORF">C7444_11113</name>
</gene>
<dbReference type="AlphaFoldDB" id="A0A318GYJ8"/>
<reference evidence="1 2" key="1">
    <citation type="submission" date="2018-05" db="EMBL/GenBank/DDBJ databases">
        <title>Genomic Encyclopedia of Type Strains, Phase IV (KMG-IV): sequencing the most valuable type-strain genomes for metagenomic binning, comparative biology and taxonomic classification.</title>
        <authorList>
            <person name="Goeker M."/>
        </authorList>
    </citation>
    <scope>NUCLEOTIDE SEQUENCE [LARGE SCALE GENOMIC DNA]</scope>
    <source>
        <strain evidence="1 2">DSM 566</strain>
    </source>
</reference>
<dbReference type="NCBIfam" id="TIGR01490">
    <property type="entry name" value="HAD-SF-IB-hyp1"/>
    <property type="match status" value="1"/>
</dbReference>
<dbReference type="GO" id="GO:0006564">
    <property type="term" value="P:L-serine biosynthetic process"/>
    <property type="evidence" value="ECO:0007669"/>
    <property type="project" value="TreeGrafter"/>
</dbReference>
<sequence>MHLALFDFDGTLTTRDSFLPFLHHLAGTPGFAAGLARSSGPLLAYALRLMANDAAKAQVVRQFMGGRSLAEVHEQGARYAREGLPRLLRPQTMAALAAHREAGHTCVLVSASLDVYLHPWAEQQGFDAVLCTSLAVDASQRITGELHPRNCHGPEKVSRIHQWLAGRTPTHITAYGDSRGDREMLAMAQSPHWIG</sequence>
<dbReference type="OrthoDB" id="9784466at2"/>
<dbReference type="EMBL" id="QJJS01000011">
    <property type="protein sequence ID" value="PXW94931.1"/>
    <property type="molecule type" value="Genomic_DNA"/>
</dbReference>
<name>A0A318GYJ8_9BURK</name>
<comment type="caution">
    <text evidence="1">The sequence shown here is derived from an EMBL/GenBank/DDBJ whole genome shotgun (WGS) entry which is preliminary data.</text>
</comment>
<accession>A0A318GYJ8</accession>
<dbReference type="Proteomes" id="UP000247811">
    <property type="component" value="Unassembled WGS sequence"/>
</dbReference>
<dbReference type="PANTHER" id="PTHR43344:SF14">
    <property type="entry name" value="HAD-IB FAMILY HYDROLASE"/>
    <property type="match status" value="1"/>
</dbReference>
<proteinExistence type="predicted"/>
<keyword evidence="1" id="KW-0378">Hydrolase</keyword>
<dbReference type="NCBIfam" id="TIGR01488">
    <property type="entry name" value="HAD-SF-IB"/>
    <property type="match status" value="1"/>
</dbReference>
<dbReference type="CDD" id="cd02612">
    <property type="entry name" value="HAD_PGPPase"/>
    <property type="match status" value="1"/>
</dbReference>
<dbReference type="InterPro" id="IPR036412">
    <property type="entry name" value="HAD-like_sf"/>
</dbReference>
<protein>
    <submittedName>
        <fullName evidence="1">HAD superfamily hydrolase (TIGR01490 family)</fullName>
    </submittedName>
</protein>
<dbReference type="GO" id="GO:0005737">
    <property type="term" value="C:cytoplasm"/>
    <property type="evidence" value="ECO:0007669"/>
    <property type="project" value="TreeGrafter"/>
</dbReference>
<keyword evidence="2" id="KW-1185">Reference proteome</keyword>
<dbReference type="PANTHER" id="PTHR43344">
    <property type="entry name" value="PHOSPHOSERINE PHOSPHATASE"/>
    <property type="match status" value="1"/>
</dbReference>
<organism evidence="1 2">
    <name type="scientific">Sphaerotilus hippei</name>
    <dbReference type="NCBI Taxonomy" id="744406"/>
    <lineage>
        <taxon>Bacteria</taxon>
        <taxon>Pseudomonadati</taxon>
        <taxon>Pseudomonadota</taxon>
        <taxon>Betaproteobacteria</taxon>
        <taxon>Burkholderiales</taxon>
        <taxon>Sphaerotilaceae</taxon>
        <taxon>Sphaerotilus</taxon>
    </lineage>
</organism>
<evidence type="ECO:0000313" key="1">
    <source>
        <dbReference type="EMBL" id="PXW94931.1"/>
    </source>
</evidence>
<dbReference type="InterPro" id="IPR006385">
    <property type="entry name" value="HAD_hydro_SerB1"/>
</dbReference>
<dbReference type="Pfam" id="PF12710">
    <property type="entry name" value="HAD"/>
    <property type="match status" value="1"/>
</dbReference>
<dbReference type="InterPro" id="IPR023214">
    <property type="entry name" value="HAD_sf"/>
</dbReference>
<dbReference type="Gene3D" id="1.20.1440.100">
    <property type="entry name" value="SG protein - dephosphorylation function"/>
    <property type="match status" value="1"/>
</dbReference>
<dbReference type="Gene3D" id="3.40.50.1000">
    <property type="entry name" value="HAD superfamily/HAD-like"/>
    <property type="match status" value="1"/>
</dbReference>
<dbReference type="GO" id="GO:0036424">
    <property type="term" value="F:L-phosphoserine phosphatase activity"/>
    <property type="evidence" value="ECO:0007669"/>
    <property type="project" value="TreeGrafter"/>
</dbReference>
<dbReference type="InterPro" id="IPR050582">
    <property type="entry name" value="HAD-like_SerB"/>
</dbReference>
<dbReference type="RefSeq" id="WP_110401186.1">
    <property type="nucleotide sequence ID" value="NZ_QJJS01000011.1"/>
</dbReference>